<reference evidence="1" key="1">
    <citation type="submission" date="2020-04" db="EMBL/GenBank/DDBJ databases">
        <authorList>
            <person name="Chiriac C."/>
            <person name="Salcher M."/>
            <person name="Ghai R."/>
            <person name="Kavagutti S V."/>
        </authorList>
    </citation>
    <scope>NUCLEOTIDE SEQUENCE</scope>
</reference>
<dbReference type="GO" id="GO:0003676">
    <property type="term" value="F:nucleic acid binding"/>
    <property type="evidence" value="ECO:0007669"/>
    <property type="project" value="InterPro"/>
</dbReference>
<organism evidence="1">
    <name type="scientific">uncultured Caudovirales phage</name>
    <dbReference type="NCBI Taxonomy" id="2100421"/>
    <lineage>
        <taxon>Viruses</taxon>
        <taxon>Duplodnaviria</taxon>
        <taxon>Heunggongvirae</taxon>
        <taxon>Uroviricota</taxon>
        <taxon>Caudoviricetes</taxon>
        <taxon>Peduoviridae</taxon>
        <taxon>Maltschvirus</taxon>
        <taxon>Maltschvirus maltsch</taxon>
    </lineage>
</organism>
<dbReference type="Gene3D" id="3.40.1350.10">
    <property type="match status" value="1"/>
</dbReference>
<sequence length="138" mass="15778">MNEVEHQRKVIQDFKAAFPKAYAIKMSNRFLAGIPDLMLKAPGHEILFVEMKVTNYKKGGFVNVDTTRIQQETMTKMGMAGVRCEVWVVVANDDDLYMLRVPPEATRVECSLSSLAKKEKRGPWPIVEFINNPVRIYT</sequence>
<accession>A0A6J5NAT7</accession>
<evidence type="ECO:0000313" key="1">
    <source>
        <dbReference type="EMBL" id="CAB4155867.1"/>
    </source>
</evidence>
<dbReference type="InterPro" id="IPR011856">
    <property type="entry name" value="tRNA_endonuc-like_dom_sf"/>
</dbReference>
<name>A0A6J5NAT7_9CAUD</name>
<proteinExistence type="predicted"/>
<gene>
    <name evidence="1" type="ORF">UFOVP661_21</name>
</gene>
<protein>
    <submittedName>
        <fullName evidence="1">Uncharacterized protein</fullName>
    </submittedName>
</protein>
<dbReference type="EMBL" id="LR796642">
    <property type="protein sequence ID" value="CAB4155867.1"/>
    <property type="molecule type" value="Genomic_DNA"/>
</dbReference>